<dbReference type="HOGENOM" id="CLU_2748810_0_0_11"/>
<reference evidence="1 2" key="1">
    <citation type="submission" date="2013-08" db="EMBL/GenBank/DDBJ databases">
        <authorList>
            <person name="Weinstock G."/>
            <person name="Sodergren E."/>
            <person name="Wylie T."/>
            <person name="Fulton L."/>
            <person name="Fulton R."/>
            <person name="Fronick C."/>
            <person name="O'Laughlin M."/>
            <person name="Godfrey J."/>
            <person name="Miner T."/>
            <person name="Herter B."/>
            <person name="Appelbaum E."/>
            <person name="Cordes M."/>
            <person name="Lek S."/>
            <person name="Wollam A."/>
            <person name="Pepin K.H."/>
            <person name="Palsikar V.B."/>
            <person name="Mitreva M."/>
            <person name="Wilson R.K."/>
        </authorList>
    </citation>
    <scope>NUCLEOTIDE SEQUENCE [LARGE SCALE GENOMIC DNA]</scope>
    <source>
        <strain evidence="1 2">F0580</strain>
    </source>
</reference>
<evidence type="ECO:0000313" key="1">
    <source>
        <dbReference type="EMBL" id="ERH29744.1"/>
    </source>
</evidence>
<comment type="caution">
    <text evidence="1">The sequence shown here is derived from an EMBL/GenBank/DDBJ whole genome shotgun (WGS) entry which is preliminary data.</text>
</comment>
<dbReference type="PATRIC" id="fig|1321816.3.peg.1362"/>
<dbReference type="AlphaFoldDB" id="U1R860"/>
<name>U1R860_9BIFI</name>
<dbReference type="Proteomes" id="UP000016519">
    <property type="component" value="Unassembled WGS sequence"/>
</dbReference>
<protein>
    <submittedName>
        <fullName evidence="1">Uncharacterized protein</fullName>
    </submittedName>
</protein>
<keyword evidence="2" id="KW-1185">Reference proteome</keyword>
<evidence type="ECO:0000313" key="2">
    <source>
        <dbReference type="Proteomes" id="UP000016519"/>
    </source>
</evidence>
<organism evidence="1 2">
    <name type="scientific">Alloscardovia omnicolens F0580</name>
    <dbReference type="NCBI Taxonomy" id="1321816"/>
    <lineage>
        <taxon>Bacteria</taxon>
        <taxon>Bacillati</taxon>
        <taxon>Actinomycetota</taxon>
        <taxon>Actinomycetes</taxon>
        <taxon>Bifidobacteriales</taxon>
        <taxon>Bifidobacteriaceae</taxon>
        <taxon>Alloscardovia</taxon>
    </lineage>
</organism>
<sequence length="70" mass="7930">MVFTVLFLCVKGFLMLKIYELNGLTFQWHEGDQPDEATLIDKPELGVKRQPAVNKRRTVKNKTGDAHAGD</sequence>
<dbReference type="EMBL" id="AWSI01000041">
    <property type="protein sequence ID" value="ERH29744.1"/>
    <property type="molecule type" value="Genomic_DNA"/>
</dbReference>
<gene>
    <name evidence="1" type="ORF">HMPREF9244_01544</name>
</gene>
<accession>U1R860</accession>
<proteinExistence type="predicted"/>